<dbReference type="InterPro" id="IPR010920">
    <property type="entry name" value="LSM_dom_sf"/>
</dbReference>
<dbReference type="SUPFAM" id="SSF50182">
    <property type="entry name" value="Sm-like ribonucleoproteins"/>
    <property type="match status" value="1"/>
</dbReference>
<keyword evidence="2" id="KW-1185">Reference proteome</keyword>
<evidence type="ECO:0008006" key="3">
    <source>
        <dbReference type="Google" id="ProtNLM"/>
    </source>
</evidence>
<proteinExistence type="predicted"/>
<reference evidence="2" key="1">
    <citation type="journal article" date="2019" name="Int. J. Syst. Evol. Microbiol.">
        <title>The Global Catalogue of Microorganisms (GCM) 10K type strain sequencing project: providing services to taxonomists for standard genome sequencing and annotation.</title>
        <authorList>
            <consortium name="The Broad Institute Genomics Platform"/>
            <consortium name="The Broad Institute Genome Sequencing Center for Infectious Disease"/>
            <person name="Wu L."/>
            <person name="Ma J."/>
        </authorList>
    </citation>
    <scope>NUCLEOTIDE SEQUENCE [LARGE SCALE GENOMIC DNA]</scope>
    <source>
        <strain evidence="2">CCUG 58938</strain>
    </source>
</reference>
<dbReference type="RefSeq" id="WP_377578123.1">
    <property type="nucleotide sequence ID" value="NZ_JBHTKA010000001.1"/>
</dbReference>
<dbReference type="EMBL" id="JBHTKA010000001">
    <property type="protein sequence ID" value="MFD0999524.1"/>
    <property type="molecule type" value="Genomic_DNA"/>
</dbReference>
<name>A0ABW3K089_9BACT</name>
<evidence type="ECO:0000313" key="1">
    <source>
        <dbReference type="EMBL" id="MFD0999524.1"/>
    </source>
</evidence>
<organism evidence="1 2">
    <name type="scientific">Ohtaekwangia kribbensis</name>
    <dbReference type="NCBI Taxonomy" id="688913"/>
    <lineage>
        <taxon>Bacteria</taxon>
        <taxon>Pseudomonadati</taxon>
        <taxon>Bacteroidota</taxon>
        <taxon>Cytophagia</taxon>
        <taxon>Cytophagales</taxon>
        <taxon>Fulvivirgaceae</taxon>
        <taxon>Ohtaekwangia</taxon>
    </lineage>
</organism>
<sequence>MGTRQLRLNDAALIQKRMHEFVGKTINVVLTDQTTMVGVLMKADDSKIILKNMRMKDVSCTFDKIAEVYFDTNA</sequence>
<gene>
    <name evidence="1" type="ORF">ACFQ21_09410</name>
</gene>
<comment type="caution">
    <text evidence="1">The sequence shown here is derived from an EMBL/GenBank/DDBJ whole genome shotgun (WGS) entry which is preliminary data.</text>
</comment>
<evidence type="ECO:0000313" key="2">
    <source>
        <dbReference type="Proteomes" id="UP001597112"/>
    </source>
</evidence>
<dbReference type="Proteomes" id="UP001597112">
    <property type="component" value="Unassembled WGS sequence"/>
</dbReference>
<accession>A0ABW3K089</accession>
<protein>
    <recommendedName>
        <fullName evidence="3">RNA chaperone Hfq</fullName>
    </recommendedName>
</protein>